<proteinExistence type="predicted"/>
<accession>A0ABM3UZY6</accession>
<name>A0ABM3UZY6_MUSDO</name>
<reference evidence="2 3" key="1">
    <citation type="submission" date="2025-05" db="UniProtKB">
        <authorList>
            <consortium name="RefSeq"/>
        </authorList>
    </citation>
    <scope>IDENTIFICATION</scope>
    <source>
        <strain evidence="2 3">Aabys</strain>
        <tissue evidence="2 3">Whole body</tissue>
    </source>
</reference>
<sequence>MAREGAGNDFTEDQWEQSGEDFNKAQMQITEWLTSLEAAERKSVMVEKIKIPEFSGRREDWNSFYELFRTLVHEDKNASDQEKLFRLRSAFKGDALQIIRNMPLTSSAYEGALEALRKRYDNKRSLYALAAQSQNIPGQFVKHLESDNIQIECPVNRQVPAKIIKSNREAN</sequence>
<protein>
    <submittedName>
        <fullName evidence="2">Uncharacterized protein LOC105262271</fullName>
    </submittedName>
    <submittedName>
        <fullName evidence="3">Uncharacterized protein LOC131802674</fullName>
    </submittedName>
</protein>
<dbReference type="RefSeq" id="XP_011295134.2">
    <property type="nucleotide sequence ID" value="XM_011296832.2"/>
</dbReference>
<dbReference type="Proteomes" id="UP001652621">
    <property type="component" value="Unplaced"/>
</dbReference>
<dbReference type="RefSeq" id="XP_058979058.1">
    <property type="nucleotide sequence ID" value="XM_059123075.1"/>
</dbReference>
<dbReference type="PANTHER" id="PTHR22954:SF3">
    <property type="entry name" value="PROTEIN CBG08539"/>
    <property type="match status" value="1"/>
</dbReference>
<dbReference type="PANTHER" id="PTHR22954">
    <property type="entry name" value="RETROVIRAL PROTEASE-RELATED"/>
    <property type="match status" value="1"/>
</dbReference>
<dbReference type="VEuPathDB" id="VectorBase:MDOA016098"/>
<gene>
    <name evidence="3" type="primary">LOC131802674</name>
    <name evidence="2" type="synonym">LOC105262271</name>
</gene>
<dbReference type="GeneID" id="131802674"/>
<evidence type="ECO:0000313" key="2">
    <source>
        <dbReference type="RefSeq" id="XP_011295134.2"/>
    </source>
</evidence>
<dbReference type="Pfam" id="PF03564">
    <property type="entry name" value="DUF1759"/>
    <property type="match status" value="1"/>
</dbReference>
<evidence type="ECO:0000313" key="3">
    <source>
        <dbReference type="RefSeq" id="XP_058979058.1"/>
    </source>
</evidence>
<keyword evidence="1" id="KW-1185">Reference proteome</keyword>
<dbReference type="VEuPathDB" id="VectorBase:MDOMA2_004923"/>
<dbReference type="InterPro" id="IPR005312">
    <property type="entry name" value="DUF1759"/>
</dbReference>
<organism evidence="1 3">
    <name type="scientific">Musca domestica</name>
    <name type="common">House fly</name>
    <dbReference type="NCBI Taxonomy" id="7370"/>
    <lineage>
        <taxon>Eukaryota</taxon>
        <taxon>Metazoa</taxon>
        <taxon>Ecdysozoa</taxon>
        <taxon>Arthropoda</taxon>
        <taxon>Hexapoda</taxon>
        <taxon>Insecta</taxon>
        <taxon>Pterygota</taxon>
        <taxon>Neoptera</taxon>
        <taxon>Endopterygota</taxon>
        <taxon>Diptera</taxon>
        <taxon>Brachycera</taxon>
        <taxon>Muscomorpha</taxon>
        <taxon>Muscoidea</taxon>
        <taxon>Muscidae</taxon>
        <taxon>Musca</taxon>
    </lineage>
</organism>
<evidence type="ECO:0000313" key="1">
    <source>
        <dbReference type="Proteomes" id="UP001652621"/>
    </source>
</evidence>
<dbReference type="OrthoDB" id="5989194at2759"/>